<reference evidence="1 2" key="1">
    <citation type="submission" date="2018-04" db="EMBL/GenBank/DDBJ databases">
        <title>Massilia violaceinigra sp. nov., a novel purple-pigmented bacterium isolated from Tianshan glacier, Xinjiang, China.</title>
        <authorList>
            <person name="Wang H."/>
        </authorList>
    </citation>
    <scope>NUCLEOTIDE SEQUENCE [LARGE SCALE GENOMIC DNA]</scope>
    <source>
        <strain evidence="1 2">B448-2</strain>
    </source>
</reference>
<proteinExistence type="predicted"/>
<protein>
    <submittedName>
        <fullName evidence="1">TenA family transcriptional regulator</fullName>
    </submittedName>
</protein>
<comment type="caution">
    <text evidence="1">The sequence shown here is derived from an EMBL/GenBank/DDBJ whole genome shotgun (WGS) entry which is preliminary data.</text>
</comment>
<gene>
    <name evidence="1" type="ORF">C7C56_014810</name>
</gene>
<dbReference type="Gene3D" id="1.20.910.10">
    <property type="entry name" value="Heme oxygenase-like"/>
    <property type="match status" value="1"/>
</dbReference>
<organism evidence="1 2">
    <name type="scientific">Massilia glaciei</name>
    <dbReference type="NCBI Taxonomy" id="1524097"/>
    <lineage>
        <taxon>Bacteria</taxon>
        <taxon>Pseudomonadati</taxon>
        <taxon>Pseudomonadota</taxon>
        <taxon>Betaproteobacteria</taxon>
        <taxon>Burkholderiales</taxon>
        <taxon>Oxalobacteraceae</taxon>
        <taxon>Telluria group</taxon>
        <taxon>Massilia</taxon>
    </lineage>
</organism>
<evidence type="ECO:0000313" key="1">
    <source>
        <dbReference type="EMBL" id="PWF47613.1"/>
    </source>
</evidence>
<dbReference type="AlphaFoldDB" id="A0A2U2HJF7"/>
<accession>A0A2U2HJF7</accession>
<name>A0A2U2HJF7_9BURK</name>
<dbReference type="OrthoDB" id="3523588at2"/>
<sequence>MVEEFTRTGPYMELGSYPVWAQEMMHSTVKAKHKVVDHELFAMMKEAALPEPETNKFLVGGWPVIEQFPQFMAVNLCKVQYGRSRGEDMARKYLMRNIRVEQHHADLWTQWAAACGVDKKDLLDSAVPVETQALNHWCWHSCERSSLATSMAATNLAIEGATGEWSTLICSSDTYENSFPPELRKQATRWLRLHAQYDDTHPWEALEIICSLIGNRAEPKYVAYLAQCISNSYEYMALSLDRCMSHEPVAAH</sequence>
<dbReference type="EMBL" id="PXWF02000237">
    <property type="protein sequence ID" value="PWF47613.1"/>
    <property type="molecule type" value="Genomic_DNA"/>
</dbReference>
<evidence type="ECO:0000313" key="2">
    <source>
        <dbReference type="Proteomes" id="UP000241421"/>
    </source>
</evidence>
<keyword evidence="2" id="KW-1185">Reference proteome</keyword>
<dbReference type="SUPFAM" id="SSF48613">
    <property type="entry name" value="Heme oxygenase-like"/>
    <property type="match status" value="1"/>
</dbReference>
<dbReference type="InterPro" id="IPR016084">
    <property type="entry name" value="Haem_Oase-like_multi-hlx"/>
</dbReference>
<dbReference type="RefSeq" id="WP_106758146.1">
    <property type="nucleotide sequence ID" value="NZ_PXWF02000237.1"/>
</dbReference>
<dbReference type="Proteomes" id="UP000241421">
    <property type="component" value="Unassembled WGS sequence"/>
</dbReference>
<dbReference type="Pfam" id="PF14518">
    <property type="entry name" value="Haem_oxygenas_2"/>
    <property type="match status" value="1"/>
</dbReference>